<reference evidence="1 2" key="1">
    <citation type="submission" date="2023-11" db="EMBL/GenBank/DDBJ databases">
        <title>Halocaridina rubra genome assembly.</title>
        <authorList>
            <person name="Smith C."/>
        </authorList>
    </citation>
    <scope>NUCLEOTIDE SEQUENCE [LARGE SCALE GENOMIC DNA]</scope>
    <source>
        <strain evidence="1">EP-1</strain>
        <tissue evidence="1">Whole</tissue>
    </source>
</reference>
<gene>
    <name evidence="1" type="ORF">SK128_002189</name>
</gene>
<evidence type="ECO:0000313" key="1">
    <source>
        <dbReference type="EMBL" id="KAK7081100.1"/>
    </source>
</evidence>
<accession>A0AAN9ACS9</accession>
<proteinExistence type="predicted"/>
<evidence type="ECO:0000313" key="2">
    <source>
        <dbReference type="Proteomes" id="UP001381693"/>
    </source>
</evidence>
<comment type="caution">
    <text evidence="1">The sequence shown here is derived from an EMBL/GenBank/DDBJ whole genome shotgun (WGS) entry which is preliminary data.</text>
</comment>
<dbReference type="AlphaFoldDB" id="A0AAN9ACS9"/>
<dbReference type="EMBL" id="JAXCGZ010005702">
    <property type="protein sequence ID" value="KAK7081100.1"/>
    <property type="molecule type" value="Genomic_DNA"/>
</dbReference>
<name>A0AAN9ACS9_HALRR</name>
<keyword evidence="2" id="KW-1185">Reference proteome</keyword>
<sequence>MSPLKNASTLPALQISDIRGELLATLHVPKNKRKTNCAESRAKKRTLGELNNINAKLRDDRGKQISHMNMRKAARKEE</sequence>
<dbReference type="Proteomes" id="UP001381693">
    <property type="component" value="Unassembled WGS sequence"/>
</dbReference>
<protein>
    <submittedName>
        <fullName evidence="1">Uncharacterized protein</fullName>
    </submittedName>
</protein>
<organism evidence="1 2">
    <name type="scientific">Halocaridina rubra</name>
    <name type="common">Hawaiian red shrimp</name>
    <dbReference type="NCBI Taxonomy" id="373956"/>
    <lineage>
        <taxon>Eukaryota</taxon>
        <taxon>Metazoa</taxon>
        <taxon>Ecdysozoa</taxon>
        <taxon>Arthropoda</taxon>
        <taxon>Crustacea</taxon>
        <taxon>Multicrustacea</taxon>
        <taxon>Malacostraca</taxon>
        <taxon>Eumalacostraca</taxon>
        <taxon>Eucarida</taxon>
        <taxon>Decapoda</taxon>
        <taxon>Pleocyemata</taxon>
        <taxon>Caridea</taxon>
        <taxon>Atyoidea</taxon>
        <taxon>Atyidae</taxon>
        <taxon>Halocaridina</taxon>
    </lineage>
</organism>